<reference evidence="1" key="2">
    <citation type="submission" date="2023-05" db="EMBL/GenBank/DDBJ databases">
        <authorList>
            <consortium name="Lawrence Berkeley National Laboratory"/>
            <person name="Steindorff A."/>
            <person name="Hensen N."/>
            <person name="Bonometti L."/>
            <person name="Westerberg I."/>
            <person name="Brannstrom I.O."/>
            <person name="Guillou S."/>
            <person name="Cros-Aarteil S."/>
            <person name="Calhoun S."/>
            <person name="Haridas S."/>
            <person name="Kuo A."/>
            <person name="Mondo S."/>
            <person name="Pangilinan J."/>
            <person name="Riley R."/>
            <person name="Labutti K."/>
            <person name="Andreopoulos B."/>
            <person name="Lipzen A."/>
            <person name="Chen C."/>
            <person name="Yanf M."/>
            <person name="Daum C."/>
            <person name="Ng V."/>
            <person name="Clum A."/>
            <person name="Ohm R."/>
            <person name="Martin F."/>
            <person name="Silar P."/>
            <person name="Natvig D."/>
            <person name="Lalanne C."/>
            <person name="Gautier V."/>
            <person name="Ament-Velasquez S.L."/>
            <person name="Kruys A."/>
            <person name="Hutchinson M.I."/>
            <person name="Powell A.J."/>
            <person name="Barry K."/>
            <person name="Miller A.N."/>
            <person name="Grigoriev I.V."/>
            <person name="Debuchy R."/>
            <person name="Gladieux P."/>
            <person name="Thoren M.H."/>
            <person name="Johannesson H."/>
        </authorList>
    </citation>
    <scope>NUCLEOTIDE SEQUENCE</scope>
    <source>
        <strain evidence="1">CBS 508.74</strain>
    </source>
</reference>
<reference evidence="1" key="1">
    <citation type="journal article" date="2023" name="Mol. Phylogenet. Evol.">
        <title>Genome-scale phylogeny and comparative genomics of the fungal order Sordariales.</title>
        <authorList>
            <person name="Hensen N."/>
            <person name="Bonometti L."/>
            <person name="Westerberg I."/>
            <person name="Brannstrom I.O."/>
            <person name="Guillou S."/>
            <person name="Cros-Aarteil S."/>
            <person name="Calhoun S."/>
            <person name="Haridas S."/>
            <person name="Kuo A."/>
            <person name="Mondo S."/>
            <person name="Pangilinan J."/>
            <person name="Riley R."/>
            <person name="LaButti K."/>
            <person name="Andreopoulos B."/>
            <person name="Lipzen A."/>
            <person name="Chen C."/>
            <person name="Yan M."/>
            <person name="Daum C."/>
            <person name="Ng V."/>
            <person name="Clum A."/>
            <person name="Steindorff A."/>
            <person name="Ohm R.A."/>
            <person name="Martin F."/>
            <person name="Silar P."/>
            <person name="Natvig D.O."/>
            <person name="Lalanne C."/>
            <person name="Gautier V."/>
            <person name="Ament-Velasquez S.L."/>
            <person name="Kruys A."/>
            <person name="Hutchinson M.I."/>
            <person name="Powell A.J."/>
            <person name="Barry K."/>
            <person name="Miller A.N."/>
            <person name="Grigoriev I.V."/>
            <person name="Debuchy R."/>
            <person name="Gladieux P."/>
            <person name="Hiltunen Thoren M."/>
            <person name="Johannesson H."/>
        </authorList>
    </citation>
    <scope>NUCLEOTIDE SEQUENCE</scope>
    <source>
        <strain evidence="1">CBS 508.74</strain>
    </source>
</reference>
<dbReference type="EMBL" id="MU853351">
    <property type="protein sequence ID" value="KAK4110394.1"/>
    <property type="molecule type" value="Genomic_DNA"/>
</dbReference>
<protein>
    <submittedName>
        <fullName evidence="1">Uncharacterized protein</fullName>
    </submittedName>
</protein>
<gene>
    <name evidence="1" type="ORF">N656DRAFT_782037</name>
</gene>
<dbReference type="Proteomes" id="UP001302812">
    <property type="component" value="Unassembled WGS sequence"/>
</dbReference>
<organism evidence="1 2">
    <name type="scientific">Canariomyces notabilis</name>
    <dbReference type="NCBI Taxonomy" id="2074819"/>
    <lineage>
        <taxon>Eukaryota</taxon>
        <taxon>Fungi</taxon>
        <taxon>Dikarya</taxon>
        <taxon>Ascomycota</taxon>
        <taxon>Pezizomycotina</taxon>
        <taxon>Sordariomycetes</taxon>
        <taxon>Sordariomycetidae</taxon>
        <taxon>Sordariales</taxon>
        <taxon>Chaetomiaceae</taxon>
        <taxon>Canariomyces</taxon>
    </lineage>
</organism>
<accession>A0AAN6QHQ0</accession>
<evidence type="ECO:0000313" key="2">
    <source>
        <dbReference type="Proteomes" id="UP001302812"/>
    </source>
</evidence>
<proteinExistence type="predicted"/>
<dbReference type="AlphaFoldDB" id="A0AAN6QHQ0"/>
<name>A0AAN6QHQ0_9PEZI</name>
<dbReference type="GeneID" id="89939810"/>
<keyword evidence="2" id="KW-1185">Reference proteome</keyword>
<dbReference type="RefSeq" id="XP_064667964.1">
    <property type="nucleotide sequence ID" value="XM_064815685.1"/>
</dbReference>
<comment type="caution">
    <text evidence="1">The sequence shown here is derived from an EMBL/GenBank/DDBJ whole genome shotgun (WGS) entry which is preliminary data.</text>
</comment>
<evidence type="ECO:0000313" key="1">
    <source>
        <dbReference type="EMBL" id="KAK4110394.1"/>
    </source>
</evidence>
<sequence length="74" mass="8812">MCYQYGYICDSPLCDTVYMTWIVECNSIRNSNPKRAAGSCQSGLKREYWRTYMCVYDSHCSYHQRQLRRSPSSY</sequence>